<accession>W6R7M3</accession>
<dbReference type="OrthoDB" id="6986040at2"/>
<organism evidence="1 2">
    <name type="scientific">Ectopseudomonas oleovorans (strain CECT 5344)</name>
    <name type="common">Pseudomonas pseudoalcaligenes</name>
    <dbReference type="NCBI Taxonomy" id="1182590"/>
    <lineage>
        <taxon>Bacteria</taxon>
        <taxon>Pseudomonadati</taxon>
        <taxon>Pseudomonadota</taxon>
        <taxon>Gammaproteobacteria</taxon>
        <taxon>Pseudomonadales</taxon>
        <taxon>Pseudomonadaceae</taxon>
        <taxon>Ectopseudomonas</taxon>
    </lineage>
</organism>
<dbReference type="HOGENOM" id="CLU_034839_0_0_6"/>
<dbReference type="Proteomes" id="UP000032841">
    <property type="component" value="Chromosome"/>
</dbReference>
<name>W6R7M3_ECTO5</name>
<dbReference type="EMBL" id="HG916826">
    <property type="protein sequence ID" value="CDM42381.1"/>
    <property type="molecule type" value="Genomic_DNA"/>
</dbReference>
<protein>
    <submittedName>
        <fullName evidence="1">Uncharacterized protein</fullName>
    </submittedName>
</protein>
<dbReference type="RefSeq" id="WP_003463643.1">
    <property type="nucleotide sequence ID" value="NZ_HG916826.1"/>
</dbReference>
<dbReference type="AlphaFoldDB" id="W6R7M3"/>
<evidence type="ECO:0000313" key="1">
    <source>
        <dbReference type="EMBL" id="CDM42381.1"/>
    </source>
</evidence>
<gene>
    <name evidence="1" type="ORF">BN5_3839</name>
</gene>
<proteinExistence type="predicted"/>
<dbReference type="KEGG" id="ppse:BN5_3839"/>
<evidence type="ECO:0000313" key="2">
    <source>
        <dbReference type="Proteomes" id="UP000032841"/>
    </source>
</evidence>
<sequence>MAVLSGQSVRPILGGIDNPNLTTDHWAFAWVNQFAPSPYVSDTQRAGQAPLTTHWPVAANGRSLSGQRRRAHVDDWYHRIHISPQQLDLGNVVSAQTTPIYLWNAFLEPRTLTTIQGLEEGIEVGGQPSPPMLFPALAEKVWQVSVTPDGQPVLDTTLGWAFDNGALASLRITANRIVAWSFAPDWGSSIRELLEWLTDILTSESLVEQRRALRLSPRRQFEAALYVEGRERQLLDLALFGWGTRVWALPIWPDIQLLAAPVPAGSQRIDCDTQHLDFAAGGIAMLRGEDAFTFEVVEIESVDASGLDLNREIQQSWPVGSRLYPARPAQLAEQPTLRRLTDTVQSAEVRFLVLEPSVWPDVMPAGLYRGRPVFDTRPDESEDLTGSYARLLASLDSGLSLPLVTDVAGRAMPVQEHRWLDMGRATRAAYRSLLYALRGRQRAIWLPTHADDMTAVATITSVATTIDIEAIGYTRFGQARPGRWDIRIELWDDTVFHRRITGATELSADIERLALDSALGQQVEPSDIRRISWLVLCRLDVDQVEIEHITDSEGVAASSLIFRGVRDDEFS</sequence>
<dbReference type="eggNOG" id="ENOG502ZBXT">
    <property type="taxonomic scope" value="Bacteria"/>
</dbReference>
<reference evidence="1 2" key="1">
    <citation type="submission" date="2013-11" db="EMBL/GenBank/DDBJ databases">
        <title>Complete genome sequence of the cyanide-degrading bacterium Pseudomonas pseudoalcaligenes CECT 5344.</title>
        <authorList>
            <person name="Wibberg D."/>
            <person name="Puehler A."/>
            <person name="Schlueter A."/>
        </authorList>
    </citation>
    <scope>NUCLEOTIDE SEQUENCE [LARGE SCALE GENOMIC DNA]</scope>
    <source>
        <strain evidence="2">CECT 5344</strain>
    </source>
</reference>